<dbReference type="EMBL" id="CAADRA010005140">
    <property type="protein sequence ID" value="VFT85837.1"/>
    <property type="molecule type" value="Genomic_DNA"/>
</dbReference>
<dbReference type="EMBL" id="VJMH01005119">
    <property type="protein sequence ID" value="KAF0700514.1"/>
    <property type="molecule type" value="Genomic_DNA"/>
</dbReference>
<dbReference type="PANTHER" id="PTHR47169">
    <property type="entry name" value="OS01G0541250 PROTEIN"/>
    <property type="match status" value="1"/>
</dbReference>
<name>A0A485KLS6_9STRA</name>
<dbReference type="AlphaFoldDB" id="A0A485KLS6"/>
<evidence type="ECO:0000313" key="1">
    <source>
        <dbReference type="EMBL" id="KAF0700514.1"/>
    </source>
</evidence>
<evidence type="ECO:0000313" key="2">
    <source>
        <dbReference type="EMBL" id="VFT85837.1"/>
    </source>
</evidence>
<dbReference type="Proteomes" id="UP000332933">
    <property type="component" value="Unassembled WGS sequence"/>
</dbReference>
<gene>
    <name evidence="2" type="primary">Aste57867_8953</name>
    <name evidence="1" type="ORF">As57867_008918</name>
    <name evidence="2" type="ORF">ASTE57867_8953</name>
</gene>
<organism evidence="2 3">
    <name type="scientific">Aphanomyces stellatus</name>
    <dbReference type="NCBI Taxonomy" id="120398"/>
    <lineage>
        <taxon>Eukaryota</taxon>
        <taxon>Sar</taxon>
        <taxon>Stramenopiles</taxon>
        <taxon>Oomycota</taxon>
        <taxon>Saprolegniomycetes</taxon>
        <taxon>Saprolegniales</taxon>
        <taxon>Verrucalvaceae</taxon>
        <taxon>Aphanomyces</taxon>
    </lineage>
</organism>
<evidence type="ECO:0000313" key="3">
    <source>
        <dbReference type="Proteomes" id="UP000332933"/>
    </source>
</evidence>
<reference evidence="2 3" key="1">
    <citation type="submission" date="2019-03" db="EMBL/GenBank/DDBJ databases">
        <authorList>
            <person name="Gaulin E."/>
            <person name="Dumas B."/>
        </authorList>
    </citation>
    <scope>NUCLEOTIDE SEQUENCE [LARGE SCALE GENOMIC DNA]</scope>
    <source>
        <strain evidence="2">CBS 568.67</strain>
    </source>
</reference>
<dbReference type="GO" id="GO:0003676">
    <property type="term" value="F:nucleic acid binding"/>
    <property type="evidence" value="ECO:0007669"/>
    <property type="project" value="InterPro"/>
</dbReference>
<keyword evidence="3" id="KW-1185">Reference proteome</keyword>
<dbReference type="OrthoDB" id="7600185at2759"/>
<proteinExistence type="predicted"/>
<reference evidence="1" key="2">
    <citation type="submission" date="2019-06" db="EMBL/GenBank/DDBJ databases">
        <title>Genomics analysis of Aphanomyces spp. identifies a new class of oomycete effector associated with host adaptation.</title>
        <authorList>
            <person name="Gaulin E."/>
        </authorList>
    </citation>
    <scope>NUCLEOTIDE SEQUENCE</scope>
    <source>
        <strain evidence="1">CBS 578.67</strain>
    </source>
</reference>
<dbReference type="InterPro" id="IPR036397">
    <property type="entry name" value="RNaseH_sf"/>
</dbReference>
<sequence length="259" mass="29840">MIKSVNQHDRQTLRSLTACIPVSKTAIIKHMKKTKILRARSSWLKPFITPVNIKERLKFAMSYLRPRSDGNHCFVNMFDYVHVDEKWFYLTKAKKKFYVYDDEEKALRSCKSKLFITKIMLLAAVARPRFDINKKCIFDGKIGAWPFVEQSPAARSSKPKRNDVDDDGVGRFGAIKSKMPRSMQRRGVIIQQDNATPHRCVSTEMLKDSRIHGVKVSNQPPNSPDFNVLDLGFFIQSLQHQKKTQTIDDLIGAVENAFY</sequence>
<protein>
    <submittedName>
        <fullName evidence="2">Aste57867_8953 protein</fullName>
    </submittedName>
</protein>
<accession>A0A485KLS6</accession>
<dbReference type="Gene3D" id="3.30.420.10">
    <property type="entry name" value="Ribonuclease H-like superfamily/Ribonuclease H"/>
    <property type="match status" value="1"/>
</dbReference>